<gene>
    <name evidence="8" type="ORF">GW534_06490</name>
</gene>
<comment type="caution">
    <text evidence="8">The sequence shown here is derived from an EMBL/GenBank/DDBJ whole genome shotgun (WGS) entry which is preliminary data.</text>
</comment>
<dbReference type="PIRSF" id="PIRSF002854">
    <property type="entry name" value="MetQ"/>
    <property type="match status" value="1"/>
</dbReference>
<dbReference type="Proteomes" id="UP000743899">
    <property type="component" value="Unassembled WGS sequence"/>
</dbReference>
<keyword evidence="5 6" id="KW-0449">Lipoprotein</keyword>
<evidence type="ECO:0000256" key="5">
    <source>
        <dbReference type="ARBA" id="ARBA00023288"/>
    </source>
</evidence>
<keyword evidence="2 7" id="KW-0732">Signal</keyword>
<evidence type="ECO:0000256" key="6">
    <source>
        <dbReference type="PIRNR" id="PIRNR002854"/>
    </source>
</evidence>
<dbReference type="SUPFAM" id="SSF53850">
    <property type="entry name" value="Periplasmic binding protein-like II"/>
    <property type="match status" value="1"/>
</dbReference>
<evidence type="ECO:0000256" key="1">
    <source>
        <dbReference type="ARBA" id="ARBA00004635"/>
    </source>
</evidence>
<name>A0ABX0A584_9BACI</name>
<evidence type="ECO:0000256" key="7">
    <source>
        <dbReference type="SAM" id="SignalP"/>
    </source>
</evidence>
<reference evidence="8 9" key="1">
    <citation type="submission" date="2020-01" db="EMBL/GenBank/DDBJ databases">
        <title>A novel Bacillus sp. from Pasinler.</title>
        <authorList>
            <person name="Adiguzel A."/>
            <person name="Ay H."/>
            <person name="Baltaci M.O."/>
        </authorList>
    </citation>
    <scope>NUCLEOTIDE SEQUENCE [LARGE SCALE GENOMIC DNA]</scope>
    <source>
        <strain evidence="8 9">P1</strain>
    </source>
</reference>
<dbReference type="PANTHER" id="PTHR30429:SF0">
    <property type="entry name" value="METHIONINE-BINDING LIPOPROTEIN METQ"/>
    <property type="match status" value="1"/>
</dbReference>
<keyword evidence="3" id="KW-0472">Membrane</keyword>
<evidence type="ECO:0000256" key="2">
    <source>
        <dbReference type="ARBA" id="ARBA00022729"/>
    </source>
</evidence>
<evidence type="ECO:0000256" key="4">
    <source>
        <dbReference type="ARBA" id="ARBA00023139"/>
    </source>
</evidence>
<comment type="subcellular location">
    <subcellularLocation>
        <location evidence="1">Membrane</location>
        <topology evidence="1">Lipid-anchor</topology>
    </subcellularLocation>
</comment>
<feature type="signal peptide" evidence="7">
    <location>
        <begin position="1"/>
        <end position="21"/>
    </location>
</feature>
<keyword evidence="9" id="KW-1185">Reference proteome</keyword>
<sequence>MKKLFITVAAMVFLLVGCGKAGNDSAENTNEGTDTSTEQQTVKVATASSIEIVTEIMGIAEDLLAEEGIKVENVVVSDNIQPNTALASEEVDANFFQHALWMQAFNDNNDSNLVVVEPVYHAAMGLYSKEYKTIDELPEGATIAVPNDPTNLGRALAFLEAEGVIQLKEGTGIYGTVQDIEENPKNYKFEEVDLLMLARMYDDVDASVMYPSYAMPLNLTPSKDALLVEDPIDDFAISLVAREDNADSELIQKLAEAITSPEVKKYLEENYPESAAPAFE</sequence>
<accession>A0ABX0A584</accession>
<comment type="similarity">
    <text evidence="6">Belongs to the nlpA lipoprotein family.</text>
</comment>
<dbReference type="InterPro" id="IPR004872">
    <property type="entry name" value="Lipoprotein_NlpA"/>
</dbReference>
<dbReference type="CDD" id="cd13600">
    <property type="entry name" value="PBP2_lipoprotein_like_1"/>
    <property type="match status" value="1"/>
</dbReference>
<organism evidence="8 9">
    <name type="scientific">Pallidibacillus pasinlerensis</name>
    <dbReference type="NCBI Taxonomy" id="2703818"/>
    <lineage>
        <taxon>Bacteria</taxon>
        <taxon>Bacillati</taxon>
        <taxon>Bacillota</taxon>
        <taxon>Bacilli</taxon>
        <taxon>Bacillales</taxon>
        <taxon>Bacillaceae</taxon>
        <taxon>Pallidibacillus</taxon>
    </lineage>
</organism>
<dbReference type="Pfam" id="PF03180">
    <property type="entry name" value="Lipoprotein_9"/>
    <property type="match status" value="1"/>
</dbReference>
<dbReference type="RefSeq" id="WP_161920245.1">
    <property type="nucleotide sequence ID" value="NZ_JAACYS010000021.1"/>
</dbReference>
<evidence type="ECO:0000313" key="8">
    <source>
        <dbReference type="EMBL" id="NCU17415.1"/>
    </source>
</evidence>
<evidence type="ECO:0000313" key="9">
    <source>
        <dbReference type="Proteomes" id="UP000743899"/>
    </source>
</evidence>
<keyword evidence="4" id="KW-0564">Palmitate</keyword>
<proteinExistence type="inferred from homology"/>
<dbReference type="PANTHER" id="PTHR30429">
    <property type="entry name" value="D-METHIONINE-BINDING LIPOPROTEIN METQ"/>
    <property type="match status" value="1"/>
</dbReference>
<dbReference type="Gene3D" id="3.40.190.10">
    <property type="entry name" value="Periplasmic binding protein-like II"/>
    <property type="match status" value="2"/>
</dbReference>
<protein>
    <recommendedName>
        <fullName evidence="6">Lipoprotein</fullName>
    </recommendedName>
</protein>
<feature type="chain" id="PRO_5046442543" description="Lipoprotein" evidence="7">
    <location>
        <begin position="22"/>
        <end position="280"/>
    </location>
</feature>
<evidence type="ECO:0000256" key="3">
    <source>
        <dbReference type="ARBA" id="ARBA00023136"/>
    </source>
</evidence>
<dbReference type="PROSITE" id="PS51257">
    <property type="entry name" value="PROKAR_LIPOPROTEIN"/>
    <property type="match status" value="1"/>
</dbReference>
<dbReference type="EMBL" id="JAACYS010000021">
    <property type="protein sequence ID" value="NCU17415.1"/>
    <property type="molecule type" value="Genomic_DNA"/>
</dbReference>